<organism evidence="2 3">
    <name type="scientific">Vespula germanica</name>
    <name type="common">German yellow jacket</name>
    <name type="synonym">Paravespula germanica</name>
    <dbReference type="NCBI Taxonomy" id="30212"/>
    <lineage>
        <taxon>Eukaryota</taxon>
        <taxon>Metazoa</taxon>
        <taxon>Ecdysozoa</taxon>
        <taxon>Arthropoda</taxon>
        <taxon>Hexapoda</taxon>
        <taxon>Insecta</taxon>
        <taxon>Pterygota</taxon>
        <taxon>Neoptera</taxon>
        <taxon>Endopterygota</taxon>
        <taxon>Hymenoptera</taxon>
        <taxon>Apocrita</taxon>
        <taxon>Aculeata</taxon>
        <taxon>Vespoidea</taxon>
        <taxon>Vespidae</taxon>
        <taxon>Vespinae</taxon>
        <taxon>Vespula</taxon>
    </lineage>
</organism>
<sequence>MRARPVFEQKSRPKGTRLRVTVRRYRVSRSAATVAANTQEDSSERGGQEEEEGASDSGKGGGAAGRACTNRCISTASKEI</sequence>
<keyword evidence="3" id="KW-1185">Reference proteome</keyword>
<name>A0A834L011_VESGE</name>
<gene>
    <name evidence="2" type="ORF">HZH68_001890</name>
</gene>
<feature type="compositionally biased region" description="Low complexity" evidence="1">
    <location>
        <begin position="28"/>
        <end position="40"/>
    </location>
</feature>
<dbReference type="Proteomes" id="UP000617340">
    <property type="component" value="Unassembled WGS sequence"/>
</dbReference>
<accession>A0A834L011</accession>
<dbReference type="AlphaFoldDB" id="A0A834L011"/>
<feature type="compositionally biased region" description="Polar residues" evidence="1">
    <location>
        <begin position="71"/>
        <end position="80"/>
    </location>
</feature>
<dbReference type="EMBL" id="JACSDZ010000002">
    <property type="protein sequence ID" value="KAF7413401.1"/>
    <property type="molecule type" value="Genomic_DNA"/>
</dbReference>
<evidence type="ECO:0000313" key="2">
    <source>
        <dbReference type="EMBL" id="KAF7413401.1"/>
    </source>
</evidence>
<feature type="region of interest" description="Disordered" evidence="1">
    <location>
        <begin position="1"/>
        <end position="80"/>
    </location>
</feature>
<comment type="caution">
    <text evidence="2">The sequence shown here is derived from an EMBL/GenBank/DDBJ whole genome shotgun (WGS) entry which is preliminary data.</text>
</comment>
<feature type="compositionally biased region" description="Basic and acidic residues" evidence="1">
    <location>
        <begin position="1"/>
        <end position="11"/>
    </location>
</feature>
<proteinExistence type="predicted"/>
<evidence type="ECO:0000313" key="3">
    <source>
        <dbReference type="Proteomes" id="UP000617340"/>
    </source>
</evidence>
<protein>
    <submittedName>
        <fullName evidence="2">Uncharacterized protein</fullName>
    </submittedName>
</protein>
<evidence type="ECO:0000256" key="1">
    <source>
        <dbReference type="SAM" id="MobiDB-lite"/>
    </source>
</evidence>
<reference evidence="2" key="1">
    <citation type="journal article" date="2020" name="G3 (Bethesda)">
        <title>High-Quality Assemblies for Three Invasive Social Wasps from the &lt;i&gt;Vespula&lt;/i&gt; Genus.</title>
        <authorList>
            <person name="Harrop T.W.R."/>
            <person name="Guhlin J."/>
            <person name="McLaughlin G.M."/>
            <person name="Permina E."/>
            <person name="Stockwell P."/>
            <person name="Gilligan J."/>
            <person name="Le Lec M.F."/>
            <person name="Gruber M.A.M."/>
            <person name="Quinn O."/>
            <person name="Lovegrove M."/>
            <person name="Duncan E.J."/>
            <person name="Remnant E.J."/>
            <person name="Van Eeckhoven J."/>
            <person name="Graham B."/>
            <person name="Knapp R.A."/>
            <person name="Langford K.W."/>
            <person name="Kronenberg Z."/>
            <person name="Press M.O."/>
            <person name="Eacker S.M."/>
            <person name="Wilson-Rankin E.E."/>
            <person name="Purcell J."/>
            <person name="Lester P.J."/>
            <person name="Dearden P.K."/>
        </authorList>
    </citation>
    <scope>NUCLEOTIDE SEQUENCE</scope>
    <source>
        <strain evidence="2">Linc-1</strain>
    </source>
</reference>
<feature type="compositionally biased region" description="Basic residues" evidence="1">
    <location>
        <begin position="12"/>
        <end position="27"/>
    </location>
</feature>